<keyword evidence="4 6" id="KW-1133">Transmembrane helix</keyword>
<dbReference type="InterPro" id="IPR003838">
    <property type="entry name" value="ABC3_permease_C"/>
</dbReference>
<dbReference type="GO" id="GO:0005886">
    <property type="term" value="C:plasma membrane"/>
    <property type="evidence" value="ECO:0007669"/>
    <property type="project" value="UniProtKB-SubCell"/>
</dbReference>
<dbReference type="Proteomes" id="UP000070675">
    <property type="component" value="Unassembled WGS sequence"/>
</dbReference>
<gene>
    <name evidence="8" type="ORF">HMPREF3192_01375</name>
</gene>
<name>A0A133XPZ1_9ACTN</name>
<dbReference type="AlphaFoldDB" id="A0A133XPZ1"/>
<feature type="transmembrane region" description="Helical" evidence="6">
    <location>
        <begin position="293"/>
        <end position="317"/>
    </location>
</feature>
<dbReference type="PANTHER" id="PTHR46795:SF3">
    <property type="entry name" value="ABC TRANSPORTER PERMEASE"/>
    <property type="match status" value="1"/>
</dbReference>
<dbReference type="Pfam" id="PF02687">
    <property type="entry name" value="FtsX"/>
    <property type="match status" value="1"/>
</dbReference>
<evidence type="ECO:0000313" key="8">
    <source>
        <dbReference type="EMBL" id="KXB33004.1"/>
    </source>
</evidence>
<reference evidence="9" key="1">
    <citation type="submission" date="2016-01" db="EMBL/GenBank/DDBJ databases">
        <authorList>
            <person name="Mitreva M."/>
            <person name="Pepin K.H."/>
            <person name="Mihindukulasuriya K.A."/>
            <person name="Fulton R."/>
            <person name="Fronick C."/>
            <person name="O'Laughlin M."/>
            <person name="Miner T."/>
            <person name="Herter B."/>
            <person name="Rosa B.A."/>
            <person name="Cordes M."/>
            <person name="Tomlinson C."/>
            <person name="Wollam A."/>
            <person name="Palsikar V.B."/>
            <person name="Mardis E.R."/>
            <person name="Wilson R.K."/>
        </authorList>
    </citation>
    <scope>NUCLEOTIDE SEQUENCE [LARGE SCALE GENOMIC DNA]</scope>
    <source>
        <strain evidence="9">DNF00019</strain>
    </source>
</reference>
<feature type="transmembrane region" description="Helical" evidence="6">
    <location>
        <begin position="654"/>
        <end position="679"/>
    </location>
</feature>
<feature type="transmembrane region" description="Helical" evidence="6">
    <location>
        <begin position="55"/>
        <end position="81"/>
    </location>
</feature>
<feature type="domain" description="ABC3 transporter permease C-terminal" evidence="7">
    <location>
        <begin position="62"/>
        <end position="171"/>
    </location>
</feature>
<dbReference type="STRING" id="1393034.HMPREF3192_01375"/>
<proteinExistence type="predicted"/>
<keyword evidence="5 6" id="KW-0472">Membrane</keyword>
<dbReference type="RefSeq" id="WP_197414583.1">
    <property type="nucleotide sequence ID" value="NZ_KQ959516.1"/>
</dbReference>
<evidence type="ECO:0000256" key="4">
    <source>
        <dbReference type="ARBA" id="ARBA00022989"/>
    </source>
</evidence>
<feature type="transmembrane region" description="Helical" evidence="6">
    <location>
        <begin position="196"/>
        <end position="220"/>
    </location>
</feature>
<feature type="transmembrane region" description="Helical" evidence="6">
    <location>
        <begin position="155"/>
        <end position="175"/>
    </location>
</feature>
<evidence type="ECO:0000259" key="7">
    <source>
        <dbReference type="Pfam" id="PF02687"/>
    </source>
</evidence>
<evidence type="ECO:0000256" key="2">
    <source>
        <dbReference type="ARBA" id="ARBA00022475"/>
    </source>
</evidence>
<protein>
    <submittedName>
        <fullName evidence="8">Efflux ABC transporter, permease protein</fullName>
    </submittedName>
</protein>
<feature type="transmembrane region" description="Helical" evidence="6">
    <location>
        <begin position="17"/>
        <end position="35"/>
    </location>
</feature>
<sequence length="731" mass="79962">MLTKLAFRNVHRSAREYIVYFLTLSLSVAVFYAFNTIGVQAKFLRESTQELVKNIGMYITALTVFLALITGFLMVYANNFLMRYRKRELALYQVFGMRRLQVVYVIMLETLFVALAALAIGFVLGAAISQVLVFVTAHIFEKTITEFRFFFSSEAFITTCACFVVTFVVMSCFNMRSLHQVKLVDSMSAAHQSEKIKVKGLVFSSLLFVVGAALIGGAYYRLITQGFPGASATGTTLADFGITTAMVFVGTFVLFYGLAGFLLAVAQRSKRFYNSGLHSFTVREMSNQINTNCVSMGFISLILFFAITCVTTGSGLVSALKSSEKQALPFDATISMFMSRTGIKHHTLPASMQAFKQAGFDVSSIGKAVIVRLCRPAAPQTDPQALAQSGSAQSGTQALDRSEVAKTASLGAFAATAHKKLPAGFEHANVTTQSLDFMALSTYNKLREFAGATPVSLAHDEYLLTANMMLVTDIYKAAVERGHTITLNGKTYKPATQGFIGDKTAGISNNFFASNTGTIVVADDVIANYPVHQLLVNINYAQGTDVKHAEDFLGRLCDDSQSFKQAVFGERASDPNVAHKEVYPMLLTRAMMKSQGLDTRGMITYLALYIGFVLVIACAAIMAIQRLSSASAAAGRYRMLSDLGSSQEARKRSLLFQTFASFMLPLLVGLAHSICALMVISDILRIFGGFDIINTTLSFIIFVSVYGGYLFVTYAVSLRLIEAQTDNFRRE</sequence>
<dbReference type="InterPro" id="IPR052536">
    <property type="entry name" value="ABC-4_Integral_Memb_Prot"/>
</dbReference>
<comment type="subcellular location">
    <subcellularLocation>
        <location evidence="1">Cell membrane</location>
        <topology evidence="1">Multi-pass membrane protein</topology>
    </subcellularLocation>
</comment>
<keyword evidence="3 6" id="KW-0812">Transmembrane</keyword>
<evidence type="ECO:0000256" key="5">
    <source>
        <dbReference type="ARBA" id="ARBA00023136"/>
    </source>
</evidence>
<feature type="transmembrane region" description="Helical" evidence="6">
    <location>
        <begin position="699"/>
        <end position="721"/>
    </location>
</feature>
<feature type="transmembrane region" description="Helical" evidence="6">
    <location>
        <begin position="602"/>
        <end position="624"/>
    </location>
</feature>
<accession>A0A133XPZ1</accession>
<dbReference type="PANTHER" id="PTHR46795">
    <property type="entry name" value="ABC TRANSPORTER PERMEASE-RELATED-RELATED"/>
    <property type="match status" value="1"/>
</dbReference>
<evidence type="ECO:0000313" key="9">
    <source>
        <dbReference type="Proteomes" id="UP000070675"/>
    </source>
</evidence>
<keyword evidence="2" id="KW-1003">Cell membrane</keyword>
<organism evidence="8 9">
    <name type="scientific">Atopobium deltae</name>
    <dbReference type="NCBI Taxonomy" id="1393034"/>
    <lineage>
        <taxon>Bacteria</taxon>
        <taxon>Bacillati</taxon>
        <taxon>Actinomycetota</taxon>
        <taxon>Coriobacteriia</taxon>
        <taxon>Coriobacteriales</taxon>
        <taxon>Atopobiaceae</taxon>
        <taxon>Atopobium</taxon>
    </lineage>
</organism>
<feature type="transmembrane region" description="Helical" evidence="6">
    <location>
        <begin position="240"/>
        <end position="265"/>
    </location>
</feature>
<comment type="caution">
    <text evidence="8">The sequence shown here is derived from an EMBL/GenBank/DDBJ whole genome shotgun (WGS) entry which is preliminary data.</text>
</comment>
<evidence type="ECO:0000256" key="3">
    <source>
        <dbReference type="ARBA" id="ARBA00022692"/>
    </source>
</evidence>
<keyword evidence="9" id="KW-1185">Reference proteome</keyword>
<evidence type="ECO:0000256" key="1">
    <source>
        <dbReference type="ARBA" id="ARBA00004651"/>
    </source>
</evidence>
<dbReference type="PATRIC" id="fig|1393034.3.peg.1338"/>
<feature type="transmembrane region" description="Helical" evidence="6">
    <location>
        <begin position="102"/>
        <end position="135"/>
    </location>
</feature>
<dbReference type="EMBL" id="LSCR01000042">
    <property type="protein sequence ID" value="KXB33004.1"/>
    <property type="molecule type" value="Genomic_DNA"/>
</dbReference>
<evidence type="ECO:0000256" key="6">
    <source>
        <dbReference type="SAM" id="Phobius"/>
    </source>
</evidence>